<dbReference type="EMBL" id="JAMYWD010000006">
    <property type="protein sequence ID" value="KAJ4968255.1"/>
    <property type="molecule type" value="Genomic_DNA"/>
</dbReference>
<evidence type="ECO:0000313" key="1">
    <source>
        <dbReference type="EMBL" id="KAJ4968255.1"/>
    </source>
</evidence>
<dbReference type="Proteomes" id="UP001141806">
    <property type="component" value="Unassembled WGS sequence"/>
</dbReference>
<keyword evidence="2" id="KW-1185">Reference proteome</keyword>
<comment type="caution">
    <text evidence="1">The sequence shown here is derived from an EMBL/GenBank/DDBJ whole genome shotgun (WGS) entry which is preliminary data.</text>
</comment>
<evidence type="ECO:0000313" key="2">
    <source>
        <dbReference type="Proteomes" id="UP001141806"/>
    </source>
</evidence>
<reference evidence="1" key="1">
    <citation type="journal article" date="2023" name="Plant J.">
        <title>The genome of the king protea, Protea cynaroides.</title>
        <authorList>
            <person name="Chang J."/>
            <person name="Duong T.A."/>
            <person name="Schoeman C."/>
            <person name="Ma X."/>
            <person name="Roodt D."/>
            <person name="Barker N."/>
            <person name="Li Z."/>
            <person name="Van de Peer Y."/>
            <person name="Mizrachi E."/>
        </authorList>
    </citation>
    <scope>NUCLEOTIDE SEQUENCE</scope>
    <source>
        <tissue evidence="1">Young leaves</tissue>
    </source>
</reference>
<protein>
    <submittedName>
        <fullName evidence="1">Uncharacterized protein</fullName>
    </submittedName>
</protein>
<sequence>MDVAVKDILRLCPVKTMIMLYKLLNLDPVDDFAKGYDEQPEVLIQDNEPLKEMNEDGETSQMDRCDEQDAGKTIFKTVIAGRTSSCIRQKASFIQCYREQRGKVRKPNHIVPGDMDADYDFMVDYGSKGSTMEDGDEDNQISGKVPTCGIEFDE</sequence>
<gene>
    <name evidence="1" type="ORF">NE237_014956</name>
</gene>
<name>A0A9Q0KD39_9MAGN</name>
<accession>A0A9Q0KD39</accession>
<dbReference type="AlphaFoldDB" id="A0A9Q0KD39"/>
<proteinExistence type="predicted"/>
<organism evidence="1 2">
    <name type="scientific">Protea cynaroides</name>
    <dbReference type="NCBI Taxonomy" id="273540"/>
    <lineage>
        <taxon>Eukaryota</taxon>
        <taxon>Viridiplantae</taxon>
        <taxon>Streptophyta</taxon>
        <taxon>Embryophyta</taxon>
        <taxon>Tracheophyta</taxon>
        <taxon>Spermatophyta</taxon>
        <taxon>Magnoliopsida</taxon>
        <taxon>Proteales</taxon>
        <taxon>Proteaceae</taxon>
        <taxon>Protea</taxon>
    </lineage>
</organism>